<accession>A0A2C6L235</accession>
<comment type="caution">
    <text evidence="1">The sequence shown here is derived from an EMBL/GenBank/DDBJ whole genome shotgun (WGS) entry which is preliminary data.</text>
</comment>
<sequence>MKALKADFSLQNKTLFAANLFGDFQNQKEIQTVKELLLELDIVADYLPPEHMKSVVLQSVNININHLPTSEVMIQKRIQSRFDRPF</sequence>
<gene>
    <name evidence="1" type="ORF">P378_14165</name>
</gene>
<reference evidence="1 2" key="1">
    <citation type="submission" date="2013-09" db="EMBL/GenBank/DDBJ databases">
        <title>Biodegradation of hydrocarbons in the deep terrestrial subsurface : characterization of a microbial consortium composed of two Desulfotomaculum species originating from a deep geological formation.</title>
        <authorList>
            <person name="Aullo T."/>
            <person name="Berlendis S."/>
            <person name="Lascourreges J.-F."/>
            <person name="Dessort D."/>
            <person name="Saint-Laurent S."/>
            <person name="Schraauwers B."/>
            <person name="Mas J."/>
            <person name="Magot M."/>
            <person name="Ranchou-Peyruse A."/>
        </authorList>
    </citation>
    <scope>NUCLEOTIDE SEQUENCE [LARGE SCALE GENOMIC DNA]</scope>
    <source>
        <strain evidence="1 2">Bs107</strain>
    </source>
</reference>
<keyword evidence="2" id="KW-1185">Reference proteome</keyword>
<name>A0A2C6L235_9FIRM</name>
<dbReference type="RefSeq" id="WP_099083493.1">
    <property type="nucleotide sequence ID" value="NZ_AWQQ01000084.1"/>
</dbReference>
<dbReference type="AlphaFoldDB" id="A0A2C6L235"/>
<proteinExistence type="predicted"/>
<dbReference type="OrthoDB" id="1788085at2"/>
<evidence type="ECO:0000313" key="1">
    <source>
        <dbReference type="EMBL" id="PHJ37751.1"/>
    </source>
</evidence>
<dbReference type="Proteomes" id="UP000222564">
    <property type="component" value="Unassembled WGS sequence"/>
</dbReference>
<protein>
    <submittedName>
        <fullName evidence="1">Uncharacterized protein</fullName>
    </submittedName>
</protein>
<organism evidence="1 2">
    <name type="scientific">Desulforamulus profundi</name>
    <dbReference type="NCBI Taxonomy" id="1383067"/>
    <lineage>
        <taxon>Bacteria</taxon>
        <taxon>Bacillati</taxon>
        <taxon>Bacillota</taxon>
        <taxon>Clostridia</taxon>
        <taxon>Eubacteriales</taxon>
        <taxon>Peptococcaceae</taxon>
        <taxon>Desulforamulus</taxon>
    </lineage>
</organism>
<dbReference type="EMBL" id="AWQQ01000084">
    <property type="protein sequence ID" value="PHJ37751.1"/>
    <property type="molecule type" value="Genomic_DNA"/>
</dbReference>
<evidence type="ECO:0000313" key="2">
    <source>
        <dbReference type="Proteomes" id="UP000222564"/>
    </source>
</evidence>